<dbReference type="Gene3D" id="3.40.50.1820">
    <property type="entry name" value="alpha/beta hydrolase"/>
    <property type="match status" value="1"/>
</dbReference>
<dbReference type="PANTHER" id="PTHR43798:SF31">
    <property type="entry name" value="AB HYDROLASE SUPERFAMILY PROTEIN YCLE"/>
    <property type="match status" value="1"/>
</dbReference>
<evidence type="ECO:0000259" key="2">
    <source>
        <dbReference type="Pfam" id="PF00561"/>
    </source>
</evidence>
<dbReference type="InterPro" id="IPR029058">
    <property type="entry name" value="AB_hydrolase_fold"/>
</dbReference>
<keyword evidence="1 3" id="KW-0378">Hydrolase</keyword>
<dbReference type="InterPro" id="IPR000639">
    <property type="entry name" value="Epox_hydrolase-like"/>
</dbReference>
<keyword evidence="4" id="KW-1185">Reference proteome</keyword>
<gene>
    <name evidence="3" type="ORF">HOP40_26765</name>
</gene>
<dbReference type="RefSeq" id="WP_172163559.1">
    <property type="nucleotide sequence ID" value="NZ_CP053564.1"/>
</dbReference>
<dbReference type="Pfam" id="PF00561">
    <property type="entry name" value="Abhydrolase_1"/>
    <property type="match status" value="1"/>
</dbReference>
<accession>A0A6M6JLW4</accession>
<dbReference type="PRINTS" id="PR00111">
    <property type="entry name" value="ABHYDROLASE"/>
</dbReference>
<sequence length="277" mass="30699">MSTTENPAIGESAAANGIRTNYLEGGKGDEHVVLVHGSGPGVTSYANWRLVIPALAEDFHCVAPDMVGFGYSDRPEGVNYSLDTWADQTLGLMDTLGLDKAHLIGNSFGGGIALRLATRHPDRVGKLVLMGSMGVPFPITEGLDQVWGYDGTLEGMRRVLDYFAYSRELVNEELAQVRYEGANQPGFQEAFSSMFPAPRQRWVEAMTVPEEQIRSLPHRTLIVHGREDNVIPLQNSYRLLELLDNADLAVFSHCGHWSMIERTADFNRLVRDFFLGD</sequence>
<dbReference type="InterPro" id="IPR000073">
    <property type="entry name" value="AB_hydrolase_1"/>
</dbReference>
<name>A0A6M6JLW4_9PSEU</name>
<dbReference type="AlphaFoldDB" id="A0A6M6JLW4"/>
<dbReference type="PANTHER" id="PTHR43798">
    <property type="entry name" value="MONOACYLGLYCEROL LIPASE"/>
    <property type="match status" value="1"/>
</dbReference>
<organism evidence="3 4">
    <name type="scientific">Pseudonocardia broussonetiae</name>
    <dbReference type="NCBI Taxonomy" id="2736640"/>
    <lineage>
        <taxon>Bacteria</taxon>
        <taxon>Bacillati</taxon>
        <taxon>Actinomycetota</taxon>
        <taxon>Actinomycetes</taxon>
        <taxon>Pseudonocardiales</taxon>
        <taxon>Pseudonocardiaceae</taxon>
        <taxon>Pseudonocardia</taxon>
    </lineage>
</organism>
<dbReference type="GO" id="GO:0016787">
    <property type="term" value="F:hydrolase activity"/>
    <property type="evidence" value="ECO:0007669"/>
    <property type="project" value="UniProtKB-KW"/>
</dbReference>
<evidence type="ECO:0000313" key="4">
    <source>
        <dbReference type="Proteomes" id="UP000505377"/>
    </source>
</evidence>
<dbReference type="KEGG" id="pbro:HOP40_26765"/>
<dbReference type="PRINTS" id="PR00412">
    <property type="entry name" value="EPOXHYDRLASE"/>
</dbReference>
<evidence type="ECO:0000256" key="1">
    <source>
        <dbReference type="ARBA" id="ARBA00022801"/>
    </source>
</evidence>
<dbReference type="InterPro" id="IPR050266">
    <property type="entry name" value="AB_hydrolase_sf"/>
</dbReference>
<dbReference type="Proteomes" id="UP000505377">
    <property type="component" value="Chromosome"/>
</dbReference>
<dbReference type="SUPFAM" id="SSF53474">
    <property type="entry name" value="alpha/beta-Hydrolases"/>
    <property type="match status" value="1"/>
</dbReference>
<evidence type="ECO:0000313" key="3">
    <source>
        <dbReference type="EMBL" id="QJY48938.1"/>
    </source>
</evidence>
<dbReference type="EMBL" id="CP053564">
    <property type="protein sequence ID" value="QJY48938.1"/>
    <property type="molecule type" value="Genomic_DNA"/>
</dbReference>
<protein>
    <submittedName>
        <fullName evidence="3">Alpha/beta fold hydrolase</fullName>
    </submittedName>
</protein>
<dbReference type="GO" id="GO:0016020">
    <property type="term" value="C:membrane"/>
    <property type="evidence" value="ECO:0007669"/>
    <property type="project" value="TreeGrafter"/>
</dbReference>
<feature type="domain" description="AB hydrolase-1" evidence="2">
    <location>
        <begin position="31"/>
        <end position="262"/>
    </location>
</feature>
<reference evidence="3 4" key="1">
    <citation type="submission" date="2020-05" db="EMBL/GenBank/DDBJ databases">
        <authorList>
            <person name="Mo P."/>
        </authorList>
    </citation>
    <scope>NUCLEOTIDE SEQUENCE [LARGE SCALE GENOMIC DNA]</scope>
    <source>
        <strain evidence="3 4">Gen01</strain>
    </source>
</reference>
<proteinExistence type="predicted"/>